<keyword evidence="1" id="KW-0732">Signal</keyword>
<gene>
    <name evidence="2" type="ORF">RDWZM_002774</name>
</gene>
<name>A0A9Q0RRW2_BLOTA</name>
<dbReference type="OMA" id="SPCIHKK"/>
<dbReference type="Proteomes" id="UP001142055">
    <property type="component" value="Chromosome 1"/>
</dbReference>
<dbReference type="OrthoDB" id="6480930at2759"/>
<accession>A0A9Q0RRW2</accession>
<sequence>MKFGAFVLIVFIGLVVVTNGARRSRKNKKDACHLREIEKCIGKVQELGKRKEPSVLIASNDGLNKICKTVREDLSKCIKSFVKKCGTPLHREVADLITDQVTNSVARFCDQKNPNRKEFLKHSPCIHKKVLSSQEYKTTCNNNFLATVDQVDSKNIDADKTHSTICCGFNRWDQCTRKMVTKECNKEATEAFGEFVGESFGTLTKMICPHNQFGYKTEVCKDLLPAEGTLAKGKIGDNALTKYVTSLFSFLFVFNE</sequence>
<keyword evidence="3" id="KW-1185">Reference proteome</keyword>
<protein>
    <submittedName>
        <fullName evidence="2">Uncharacterized protein</fullName>
    </submittedName>
</protein>
<comment type="caution">
    <text evidence="2">The sequence shown here is derived from an EMBL/GenBank/DDBJ whole genome shotgun (WGS) entry which is preliminary data.</text>
</comment>
<evidence type="ECO:0000256" key="1">
    <source>
        <dbReference type="SAM" id="SignalP"/>
    </source>
</evidence>
<dbReference type="EMBL" id="JAPWDV010000001">
    <property type="protein sequence ID" value="KAJ6224229.1"/>
    <property type="molecule type" value="Genomic_DNA"/>
</dbReference>
<dbReference type="PANTHER" id="PTHR33964">
    <property type="entry name" value="RE45066P-RELATED"/>
    <property type="match status" value="1"/>
</dbReference>
<feature type="signal peptide" evidence="1">
    <location>
        <begin position="1"/>
        <end position="20"/>
    </location>
</feature>
<reference evidence="2" key="1">
    <citation type="submission" date="2022-12" db="EMBL/GenBank/DDBJ databases">
        <title>Genome assemblies of Blomia tropicalis.</title>
        <authorList>
            <person name="Cui Y."/>
        </authorList>
    </citation>
    <scope>NUCLEOTIDE SEQUENCE</scope>
    <source>
        <tissue evidence="2">Adult mites</tissue>
    </source>
</reference>
<proteinExistence type="predicted"/>
<organism evidence="2 3">
    <name type="scientific">Blomia tropicalis</name>
    <name type="common">Mite</name>
    <dbReference type="NCBI Taxonomy" id="40697"/>
    <lineage>
        <taxon>Eukaryota</taxon>
        <taxon>Metazoa</taxon>
        <taxon>Ecdysozoa</taxon>
        <taxon>Arthropoda</taxon>
        <taxon>Chelicerata</taxon>
        <taxon>Arachnida</taxon>
        <taxon>Acari</taxon>
        <taxon>Acariformes</taxon>
        <taxon>Sarcoptiformes</taxon>
        <taxon>Astigmata</taxon>
        <taxon>Glycyphagoidea</taxon>
        <taxon>Echimyopodidae</taxon>
        <taxon>Blomia</taxon>
    </lineage>
</organism>
<evidence type="ECO:0000313" key="2">
    <source>
        <dbReference type="EMBL" id="KAJ6224229.1"/>
    </source>
</evidence>
<evidence type="ECO:0000313" key="3">
    <source>
        <dbReference type="Proteomes" id="UP001142055"/>
    </source>
</evidence>
<dbReference type="AlphaFoldDB" id="A0A9Q0RRW2"/>
<dbReference type="PANTHER" id="PTHR33964:SF1">
    <property type="entry name" value="RE45066P"/>
    <property type="match status" value="1"/>
</dbReference>
<feature type="chain" id="PRO_5040270651" evidence="1">
    <location>
        <begin position="21"/>
        <end position="256"/>
    </location>
</feature>